<accession>A0A4Z0H533</accession>
<evidence type="ECO:0000259" key="3">
    <source>
        <dbReference type="Pfam" id="PF10079"/>
    </source>
</evidence>
<dbReference type="STRING" id="192814.GCA_900166575_02033"/>
<comment type="similarity">
    <text evidence="2">Belongs to the BshC family.</text>
</comment>
<dbReference type="EC" id="6.-.-.-" evidence="2"/>
<sequence length="541" mass="63283">MRMEAIDIQSKQRFFNDYQHNFDQVSDQFEYNPREESIWSERYQYVVNQSYQREALSDVLVEMNKKWEAPTETFEQIEKLRKENSAVVIAGQQAGLMTGPLYTVHKAISVLQLAKQKQEELQEPVVPVFWIAGEDHDFDEINHVFLKQQDHMEKFSIQQNPDQKQSVSDMALEQETASKWVRSVFSEIQETEFTNDLLKQCLSAVEKSESFTDFFARLMYQLLPESGLVLFDAHDPMARELERPYFKNMIEKNEPIARGVYAALQKNRNQGYETLLDSEMDDAHLFYQHDGDRTLLVRDEAGHFKGKNDEVVLSKEDLLEVVEQQPWLLSNNVVTRPLMQDCLFPVLAFIGGPGEINYWSALKPAFSEVGLQMPPVIPRLSFTLVDRRTQQILDKYELKTSTSVEYGVGEQKLNWLSSHSVAPIEQLGEQVKVEMDRIHRPLREASSQFGADIEQLADKNLEYIQQHVDFLTKRFHQSLEQQYSREMKEFEDVELLLHPNGGLQERVWNILPWINQYGLDVFERMNESYYSFESPHYIVHL</sequence>
<comment type="caution">
    <text evidence="5">The sequence shown here is derived from an EMBL/GenBank/DDBJ whole genome shotgun (WGS) entry which is preliminary data.</text>
</comment>
<dbReference type="HAMAP" id="MF_01867">
    <property type="entry name" value="BshC"/>
    <property type="match status" value="1"/>
</dbReference>
<name>A0A4Z0H533_9BACI</name>
<organism evidence="5 6">
    <name type="scientific">Halobacillus salinus</name>
    <dbReference type="NCBI Taxonomy" id="192814"/>
    <lineage>
        <taxon>Bacteria</taxon>
        <taxon>Bacillati</taxon>
        <taxon>Bacillota</taxon>
        <taxon>Bacilli</taxon>
        <taxon>Bacillales</taxon>
        <taxon>Bacillaceae</taxon>
        <taxon>Halobacillus</taxon>
    </lineage>
</organism>
<evidence type="ECO:0000259" key="4">
    <source>
        <dbReference type="Pfam" id="PF24850"/>
    </source>
</evidence>
<evidence type="ECO:0000256" key="1">
    <source>
        <dbReference type="ARBA" id="ARBA00022598"/>
    </source>
</evidence>
<dbReference type="Proteomes" id="UP000297982">
    <property type="component" value="Unassembled WGS sequence"/>
</dbReference>
<dbReference type="PIRSF" id="PIRSF012535">
    <property type="entry name" value="UCP012535"/>
    <property type="match status" value="1"/>
</dbReference>
<evidence type="ECO:0000313" key="6">
    <source>
        <dbReference type="Proteomes" id="UP000297982"/>
    </source>
</evidence>
<dbReference type="InterPro" id="IPR055398">
    <property type="entry name" value="Rossmann-like_BshC"/>
</dbReference>
<protein>
    <recommendedName>
        <fullName evidence="2">Putative cysteine ligase BshC</fullName>
        <ecNumber evidence="2">6.-.-.-</ecNumber>
    </recommendedName>
</protein>
<dbReference type="Pfam" id="PF24850">
    <property type="entry name" value="CC_BshC"/>
    <property type="match status" value="1"/>
</dbReference>
<feature type="domain" description="Bacillithiol biosynthesis BshC C-terminal coiled-coil" evidence="4">
    <location>
        <begin position="382"/>
        <end position="541"/>
    </location>
</feature>
<evidence type="ECO:0000313" key="5">
    <source>
        <dbReference type="EMBL" id="TGB05014.1"/>
    </source>
</evidence>
<dbReference type="Pfam" id="PF10079">
    <property type="entry name" value="Rossmann-like_BshC"/>
    <property type="match status" value="1"/>
</dbReference>
<dbReference type="GO" id="GO:0016874">
    <property type="term" value="F:ligase activity"/>
    <property type="evidence" value="ECO:0007669"/>
    <property type="project" value="UniProtKB-UniRule"/>
</dbReference>
<dbReference type="AlphaFoldDB" id="A0A4Z0H533"/>
<keyword evidence="6" id="KW-1185">Reference proteome</keyword>
<reference evidence="5 6" key="1">
    <citation type="journal article" date="2003" name="Int. J. Syst. Evol. Microbiol.">
        <title>Halobacillus salinus sp. nov., isolated from a salt lake on the coast of the East Sea in Korea.</title>
        <authorList>
            <person name="Yoon J.H."/>
            <person name="Kang K.H."/>
            <person name="Park Y.H."/>
        </authorList>
    </citation>
    <scope>NUCLEOTIDE SEQUENCE [LARGE SCALE GENOMIC DNA]</scope>
    <source>
        <strain evidence="5 6">HSL-3</strain>
    </source>
</reference>
<dbReference type="EMBL" id="SRJC01000001">
    <property type="protein sequence ID" value="TGB05014.1"/>
    <property type="molecule type" value="Genomic_DNA"/>
</dbReference>
<dbReference type="NCBIfam" id="TIGR03998">
    <property type="entry name" value="thiol_BshC"/>
    <property type="match status" value="1"/>
</dbReference>
<dbReference type="RefSeq" id="WP_135327270.1">
    <property type="nucleotide sequence ID" value="NZ_SRJC01000001.1"/>
</dbReference>
<dbReference type="InterPro" id="IPR011199">
    <property type="entry name" value="Bacillithiol_biosynth_BshC"/>
</dbReference>
<gene>
    <name evidence="2 5" type="primary">bshC</name>
    <name evidence="5" type="ORF">E4663_08470</name>
</gene>
<feature type="domain" description="Bacillithiol biosynthesis BshC N-terminal Rossmann-like" evidence="3">
    <location>
        <begin position="1"/>
        <end position="380"/>
    </location>
</feature>
<evidence type="ECO:0000256" key="2">
    <source>
        <dbReference type="HAMAP-Rule" id="MF_01867"/>
    </source>
</evidence>
<dbReference type="InterPro" id="IPR055399">
    <property type="entry name" value="CC_BshC"/>
</dbReference>
<comment type="function">
    <text evidence="2">Involved in bacillithiol (BSH) biosynthesis. May catalyze the last step of the pathway, the addition of cysteine to glucosamine malate (GlcN-Mal) to generate BSH.</text>
</comment>
<keyword evidence="1 2" id="KW-0436">Ligase</keyword>
<proteinExistence type="inferred from homology"/>